<sequence>MPLTMRRSSSRSGAVSPLGRCGSIRAHCLSFSQNKPARILSPPNQHVGKRITWRYLGTDPSARKRSSAQMAIDEGAPPVFDGTDQMVDRRRLSYEELPASCALMARNPTRPHDYQATAGTALFNSARSTASGRCSTTWNGWATSISGELRPPVTGVEEGHSGSGGPDSFVEFVTTHVLRYTILPLSLLFPSRQPPIMPFVALAAQLFANKSSTSLLGSPPPGFAAC</sequence>
<organism evidence="2 3">
    <name type="scientific">Bradyrhizobium ottawaense</name>
    <dbReference type="NCBI Taxonomy" id="931866"/>
    <lineage>
        <taxon>Bacteria</taxon>
        <taxon>Pseudomonadati</taxon>
        <taxon>Pseudomonadota</taxon>
        <taxon>Alphaproteobacteria</taxon>
        <taxon>Hyphomicrobiales</taxon>
        <taxon>Nitrobacteraceae</taxon>
        <taxon>Bradyrhizobium</taxon>
    </lineage>
</organism>
<evidence type="ECO:0000313" key="3">
    <source>
        <dbReference type="Proteomes" id="UP001565369"/>
    </source>
</evidence>
<evidence type="ECO:0000313" key="2">
    <source>
        <dbReference type="EMBL" id="MEY9455252.1"/>
    </source>
</evidence>
<dbReference type="Proteomes" id="UP001565369">
    <property type="component" value="Unassembled WGS sequence"/>
</dbReference>
<keyword evidence="3" id="KW-1185">Reference proteome</keyword>
<dbReference type="EMBL" id="JBGBZJ010000003">
    <property type="protein sequence ID" value="MEY9455252.1"/>
    <property type="molecule type" value="Genomic_DNA"/>
</dbReference>
<feature type="region of interest" description="Disordered" evidence="1">
    <location>
        <begin position="62"/>
        <end position="83"/>
    </location>
</feature>
<protein>
    <submittedName>
        <fullName evidence="2">Uncharacterized protein</fullName>
    </submittedName>
</protein>
<name>A0ABV4FVD8_9BRAD</name>
<gene>
    <name evidence="2" type="ORF">ABIG07_004200</name>
</gene>
<reference evidence="2 3" key="1">
    <citation type="submission" date="2024-07" db="EMBL/GenBank/DDBJ databases">
        <title>Genomic Encyclopedia of Type Strains, Phase V (KMG-V): Genome sequencing to study the core and pangenomes of soil and plant-associated prokaryotes.</title>
        <authorList>
            <person name="Whitman W."/>
        </authorList>
    </citation>
    <scope>NUCLEOTIDE SEQUENCE [LARGE SCALE GENOMIC DNA]</scope>
    <source>
        <strain evidence="2 3">USDA 152</strain>
    </source>
</reference>
<accession>A0ABV4FVD8</accession>
<proteinExistence type="predicted"/>
<comment type="caution">
    <text evidence="2">The sequence shown here is derived from an EMBL/GenBank/DDBJ whole genome shotgun (WGS) entry which is preliminary data.</text>
</comment>
<evidence type="ECO:0000256" key="1">
    <source>
        <dbReference type="SAM" id="MobiDB-lite"/>
    </source>
</evidence>